<dbReference type="RefSeq" id="WP_205006950.1">
    <property type="nucleotide sequence ID" value="NZ_CBCRXA010000011.1"/>
</dbReference>
<accession>A0ABS2Q9C8</accession>
<feature type="domain" description="AMP-dependent synthetase/ligase" evidence="6">
    <location>
        <begin position="8"/>
        <end position="360"/>
    </location>
</feature>
<keyword evidence="4 5" id="KW-0067">ATP-binding</keyword>
<dbReference type="InterPro" id="IPR020845">
    <property type="entry name" value="AMP-binding_CS"/>
</dbReference>
<dbReference type="NCBIfam" id="TIGR01733">
    <property type="entry name" value="AA-adenyl-dom"/>
    <property type="match status" value="1"/>
</dbReference>
<dbReference type="HAMAP" id="MF_00593">
    <property type="entry name" value="DltA"/>
    <property type="match status" value="1"/>
</dbReference>
<dbReference type="Gene3D" id="3.30.300.30">
    <property type="match status" value="1"/>
</dbReference>
<sequence length="504" mass="56172">MNILNEIKKWAEQTPDHVCFQHRAEQLTYQQLDERSNAVARWIEETFPDDRTPIMVHGHMGTEMPVLFLACVKSGHAYIPVDQSVPSERISLIAESAQSRLIFTSSPESLPALNLQAIASEQLKHIQSVYQGQQPEADAQVGAEDTFYIIYTSGSTGRPKGVQIPRRSLESFVRWMTGDFGFTSEDVFLNQAPFSFDLSVMDLYPSLVTGSTLWAVDKEMISFPKELFASFAASGITVWTSTPSFAEMCLMDPSFTDTMLPELHTFLFCGETLPVTIARKLRDRFPKARIINTYGPTETTVAVTSIEITEKMLQSDQAFPVGACKPEGRILILDSDGTEMVEGQKGEIVICGASVGKGYLGQPEKTAEAFTIVDGLPAYHTKDVGLLKNGLLYYFGRMDHQIKLHGFRMELEEIEHVLSTCSLVKQALVLPVKKGDRYDHLIAMVVPEDAPFDASYKLTNAIRKEIAETLPGYMIPRKFIYQPTFPMTANGKVDRKALLAEAAQ</sequence>
<dbReference type="Pfam" id="PF13193">
    <property type="entry name" value="AMP-binding_C"/>
    <property type="match status" value="1"/>
</dbReference>
<comment type="function">
    <text evidence="5">Catalyzes the first step in the D-alanylation of lipoteichoic acid (LTA), the activation of D-alanine and its transfer onto the D-alanyl carrier protein (Dcp) DltC. In an ATP-dependent two-step reaction, forms a high energy D-alanyl-AMP intermediate, followed by transfer of the D-alanyl residue as a thiol ester to the phosphopantheinyl prosthetic group of the Dcp. D-alanylation of LTA plays an important role in modulating the properties of the cell wall in Gram-positive bacteria, influencing the net charge of the cell wall.</text>
</comment>
<proteinExistence type="inferred from homology"/>
<evidence type="ECO:0000259" key="7">
    <source>
        <dbReference type="Pfam" id="PF13193"/>
    </source>
</evidence>
<evidence type="ECO:0000313" key="8">
    <source>
        <dbReference type="EMBL" id="MBM7658384.1"/>
    </source>
</evidence>
<feature type="binding site" evidence="5">
    <location>
        <position position="492"/>
    </location>
    <ligand>
        <name>D-alanine</name>
        <dbReference type="ChEBI" id="CHEBI:57416"/>
    </ligand>
</feature>
<dbReference type="Pfam" id="PF00501">
    <property type="entry name" value="AMP-binding"/>
    <property type="match status" value="1"/>
</dbReference>
<feature type="binding site" evidence="5">
    <location>
        <position position="197"/>
    </location>
    <ligand>
        <name>D-alanine</name>
        <dbReference type="ChEBI" id="CHEBI:57416"/>
    </ligand>
</feature>
<comment type="pathway">
    <text evidence="5">Cell wall biogenesis; lipoteichoic acid biosynthesis.</text>
</comment>
<dbReference type="InterPro" id="IPR010071">
    <property type="entry name" value="AA_adenyl_dom"/>
</dbReference>
<comment type="catalytic activity">
    <reaction evidence="5">
        <text>holo-[D-alanyl-carrier protein] + D-alanine + ATP = D-alanyl-[D-alanyl-carrier protein] + AMP + diphosphate</text>
        <dbReference type="Rhea" id="RHEA:55132"/>
        <dbReference type="Rhea" id="RHEA-COMP:14102"/>
        <dbReference type="Rhea" id="RHEA-COMP:14103"/>
        <dbReference type="ChEBI" id="CHEBI:30616"/>
        <dbReference type="ChEBI" id="CHEBI:33019"/>
        <dbReference type="ChEBI" id="CHEBI:57416"/>
        <dbReference type="ChEBI" id="CHEBI:64479"/>
        <dbReference type="ChEBI" id="CHEBI:138620"/>
        <dbReference type="ChEBI" id="CHEBI:456215"/>
        <dbReference type="EC" id="6.2.1.54"/>
    </reaction>
</comment>
<dbReference type="PROSITE" id="PS00455">
    <property type="entry name" value="AMP_BINDING"/>
    <property type="match status" value="1"/>
</dbReference>
<dbReference type="Gene3D" id="3.40.50.12780">
    <property type="entry name" value="N-terminal domain of ligase-like"/>
    <property type="match status" value="1"/>
</dbReference>
<name>A0ABS2Q9C8_9BACL</name>
<dbReference type="CDD" id="cd05945">
    <property type="entry name" value="DltA"/>
    <property type="match status" value="1"/>
</dbReference>
<dbReference type="InterPro" id="IPR000873">
    <property type="entry name" value="AMP-dep_synth/lig_dom"/>
</dbReference>
<feature type="binding site" evidence="5">
    <location>
        <begin position="292"/>
        <end position="297"/>
    </location>
    <ligand>
        <name>ATP</name>
        <dbReference type="ChEBI" id="CHEBI:30616"/>
    </ligand>
</feature>
<feature type="binding site" evidence="5">
    <location>
        <position position="383"/>
    </location>
    <ligand>
        <name>ATP</name>
        <dbReference type="ChEBI" id="CHEBI:30616"/>
    </ligand>
</feature>
<evidence type="ECO:0000259" key="6">
    <source>
        <dbReference type="Pfam" id="PF00501"/>
    </source>
</evidence>
<dbReference type="EMBL" id="JAFBEV010000016">
    <property type="protein sequence ID" value="MBM7658384.1"/>
    <property type="molecule type" value="Genomic_DNA"/>
</dbReference>
<evidence type="ECO:0000313" key="9">
    <source>
        <dbReference type="Proteomes" id="UP000823201"/>
    </source>
</evidence>
<dbReference type="InterPro" id="IPR042099">
    <property type="entry name" value="ANL_N_sf"/>
</dbReference>
<keyword evidence="3 5" id="KW-0547">Nucleotide-binding</keyword>
<dbReference type="InterPro" id="IPR044507">
    <property type="entry name" value="DltA-like"/>
</dbReference>
<evidence type="ECO:0000256" key="1">
    <source>
        <dbReference type="ARBA" id="ARBA00022490"/>
    </source>
</evidence>
<keyword evidence="1 5" id="KW-0963">Cytoplasm</keyword>
<evidence type="ECO:0000256" key="4">
    <source>
        <dbReference type="ARBA" id="ARBA00022840"/>
    </source>
</evidence>
<gene>
    <name evidence="5" type="primary">dltA</name>
    <name evidence="8" type="ORF">JOC27_001837</name>
</gene>
<dbReference type="Proteomes" id="UP000823201">
    <property type="component" value="Unassembled WGS sequence"/>
</dbReference>
<keyword evidence="9" id="KW-1185">Reference proteome</keyword>
<feature type="binding site" evidence="5">
    <location>
        <begin position="152"/>
        <end position="153"/>
    </location>
    <ligand>
        <name>ATP</name>
        <dbReference type="ChEBI" id="CHEBI:30616"/>
    </ligand>
</feature>
<dbReference type="GO" id="GO:0016874">
    <property type="term" value="F:ligase activity"/>
    <property type="evidence" value="ECO:0007669"/>
    <property type="project" value="UniProtKB-KW"/>
</dbReference>
<dbReference type="PANTHER" id="PTHR45398:SF1">
    <property type="entry name" value="ENZYME, PUTATIVE (JCVI)-RELATED"/>
    <property type="match status" value="1"/>
</dbReference>
<dbReference type="InterPro" id="IPR045851">
    <property type="entry name" value="AMP-bd_C_sf"/>
</dbReference>
<keyword evidence="2 5" id="KW-0436">Ligase</keyword>
<feature type="binding site" evidence="5">
    <location>
        <position position="301"/>
    </location>
    <ligand>
        <name>D-alanine</name>
        <dbReference type="ChEBI" id="CHEBI:57416"/>
    </ligand>
</feature>
<evidence type="ECO:0000256" key="5">
    <source>
        <dbReference type="HAMAP-Rule" id="MF_00593"/>
    </source>
</evidence>
<comment type="caution">
    <text evidence="8">The sequence shown here is derived from an EMBL/GenBank/DDBJ whole genome shotgun (WGS) entry which is preliminary data.</text>
</comment>
<evidence type="ECO:0000256" key="2">
    <source>
        <dbReference type="ARBA" id="ARBA00022598"/>
    </source>
</evidence>
<dbReference type="NCBIfam" id="TIGR01734">
    <property type="entry name" value="D-ala-DACP-lig"/>
    <property type="match status" value="1"/>
</dbReference>
<organism evidence="8 9">
    <name type="scientific">Sporolactobacillus spathodeae</name>
    <dbReference type="NCBI Taxonomy" id="1465502"/>
    <lineage>
        <taxon>Bacteria</taxon>
        <taxon>Bacillati</taxon>
        <taxon>Bacillota</taxon>
        <taxon>Bacilli</taxon>
        <taxon>Bacillales</taxon>
        <taxon>Sporolactobacillaceae</taxon>
        <taxon>Sporolactobacillus</taxon>
    </lineage>
</organism>
<dbReference type="EC" id="6.2.1.54" evidence="5"/>
<dbReference type="InterPro" id="IPR025110">
    <property type="entry name" value="AMP-bd_C"/>
</dbReference>
<feature type="domain" description="AMP-binding enzyme C-terminal" evidence="7">
    <location>
        <begin position="413"/>
        <end position="492"/>
    </location>
</feature>
<reference evidence="8 9" key="1">
    <citation type="submission" date="2021-01" db="EMBL/GenBank/DDBJ databases">
        <title>Genomic Encyclopedia of Type Strains, Phase IV (KMG-IV): sequencing the most valuable type-strain genomes for metagenomic binning, comparative biology and taxonomic classification.</title>
        <authorList>
            <person name="Goeker M."/>
        </authorList>
    </citation>
    <scope>NUCLEOTIDE SEQUENCE [LARGE SCALE GENOMIC DNA]</scope>
    <source>
        <strain evidence="8 9">DSM 100968</strain>
    </source>
</reference>
<comment type="subcellular location">
    <subcellularLocation>
        <location evidence="5">Cytoplasm</location>
    </subcellularLocation>
</comment>
<feature type="binding site" evidence="5">
    <location>
        <begin position="394"/>
        <end position="397"/>
    </location>
    <ligand>
        <name>ATP</name>
        <dbReference type="ChEBI" id="CHEBI:30616"/>
    </ligand>
</feature>
<feature type="binding site" evidence="5">
    <location>
        <position position="492"/>
    </location>
    <ligand>
        <name>ATP</name>
        <dbReference type="ChEBI" id="CHEBI:30616"/>
    </ligand>
</feature>
<dbReference type="InterPro" id="IPR010072">
    <property type="entry name" value="DltA"/>
</dbReference>
<protein>
    <recommendedName>
        <fullName evidence="5">D-alanine--D-alanyl carrier protein ligase</fullName>
        <shortName evidence="5">DCL</shortName>
        <ecNumber evidence="5">6.2.1.54</ecNumber>
    </recommendedName>
    <alternativeName>
        <fullName evidence="5">D-alanine--poly(phosphoribitol) ligase subunit 1</fullName>
    </alternativeName>
    <alternativeName>
        <fullName evidence="5">D-alanine-activating enzyme</fullName>
        <shortName evidence="5">DAE</shortName>
    </alternativeName>
</protein>
<evidence type="ECO:0000256" key="3">
    <source>
        <dbReference type="ARBA" id="ARBA00022741"/>
    </source>
</evidence>
<dbReference type="NCBIfam" id="NF003417">
    <property type="entry name" value="PRK04813.1"/>
    <property type="match status" value="1"/>
</dbReference>
<dbReference type="SUPFAM" id="SSF56801">
    <property type="entry name" value="Acetyl-CoA synthetase-like"/>
    <property type="match status" value="1"/>
</dbReference>
<dbReference type="PANTHER" id="PTHR45398">
    <property type="match status" value="1"/>
</dbReference>
<comment type="similarity">
    <text evidence="5">Belongs to the ATP-dependent AMP-binding enzyme family. DltA subfamily.</text>
</comment>